<evidence type="ECO:0000313" key="2">
    <source>
        <dbReference type="Proteomes" id="UP001497744"/>
    </source>
</evidence>
<dbReference type="GeneID" id="94197880"/>
<gene>
    <name evidence="1" type="ORF">BcabD6B2_58350</name>
</gene>
<organism evidence="1 2">
    <name type="scientific">Babesia caballi</name>
    <dbReference type="NCBI Taxonomy" id="5871"/>
    <lineage>
        <taxon>Eukaryota</taxon>
        <taxon>Sar</taxon>
        <taxon>Alveolata</taxon>
        <taxon>Apicomplexa</taxon>
        <taxon>Aconoidasida</taxon>
        <taxon>Piroplasmida</taxon>
        <taxon>Babesiidae</taxon>
        <taxon>Babesia</taxon>
    </lineage>
</organism>
<dbReference type="RefSeq" id="XP_067718468.1">
    <property type="nucleotide sequence ID" value="XM_067862367.1"/>
</dbReference>
<accession>A0AAV4M207</accession>
<evidence type="ECO:0000313" key="1">
    <source>
        <dbReference type="EMBL" id="GIX66399.1"/>
    </source>
</evidence>
<name>A0AAV4M207_BABCB</name>
<protein>
    <submittedName>
        <fullName evidence="1">Alanine-tRNA ligase</fullName>
    </submittedName>
</protein>
<dbReference type="Proteomes" id="UP001497744">
    <property type="component" value="Unassembled WGS sequence"/>
</dbReference>
<proteinExistence type="predicted"/>
<comment type="caution">
    <text evidence="1">The sequence shown here is derived from an EMBL/GenBank/DDBJ whole genome shotgun (WGS) entry which is preliminary data.</text>
</comment>
<dbReference type="AlphaFoldDB" id="A0AAV4M207"/>
<reference evidence="1 2" key="1">
    <citation type="submission" date="2021-06" db="EMBL/GenBank/DDBJ databases">
        <title>Genome sequence of Babesia caballi.</title>
        <authorList>
            <person name="Yamagishi J."/>
            <person name="Kidaka T."/>
            <person name="Ochi A."/>
        </authorList>
    </citation>
    <scope>NUCLEOTIDE SEQUENCE [LARGE SCALE GENOMIC DNA]</scope>
    <source>
        <strain evidence="1">USDA-D6B2</strain>
    </source>
</reference>
<sequence length="80" mass="8714">MASAEVDSESVANAKQAGRVILERQEPRLLGTPAWDAHMQRGRGQTGTHRCHRVLGACLKALCVELWNFGRSSRTLAANA</sequence>
<keyword evidence="2" id="KW-1185">Reference proteome</keyword>
<dbReference type="GO" id="GO:0016874">
    <property type="term" value="F:ligase activity"/>
    <property type="evidence" value="ECO:0007669"/>
    <property type="project" value="UniProtKB-KW"/>
</dbReference>
<keyword evidence="1" id="KW-0436">Ligase</keyword>
<dbReference type="EMBL" id="BPLF01000006">
    <property type="protein sequence ID" value="GIX66399.1"/>
    <property type="molecule type" value="Genomic_DNA"/>
</dbReference>